<dbReference type="Gene3D" id="3.40.470.10">
    <property type="entry name" value="Uracil-DNA glycosylase-like domain"/>
    <property type="match status" value="1"/>
</dbReference>
<dbReference type="InterPro" id="IPR005122">
    <property type="entry name" value="Uracil-DNA_glycosylase-like"/>
</dbReference>
<evidence type="ECO:0000313" key="3">
    <source>
        <dbReference type="Proteomes" id="UP000474296"/>
    </source>
</evidence>
<dbReference type="RefSeq" id="WP_164032655.1">
    <property type="nucleotide sequence ID" value="NZ_JAABOQ010000005.1"/>
</dbReference>
<reference evidence="2 3" key="1">
    <citation type="submission" date="2020-01" db="EMBL/GenBank/DDBJ databases">
        <title>Spongiivirga citrea KCTC 32990T.</title>
        <authorList>
            <person name="Wang G."/>
        </authorList>
    </citation>
    <scope>NUCLEOTIDE SEQUENCE [LARGE SCALE GENOMIC DNA]</scope>
    <source>
        <strain evidence="2 3">KCTC 32990</strain>
    </source>
</reference>
<name>A0A6M0CQ25_9FLAO</name>
<dbReference type="CDD" id="cd19375">
    <property type="entry name" value="UDG-F3-like_SMUG2"/>
    <property type="match status" value="1"/>
</dbReference>
<feature type="domain" description="Uracil-DNA glycosylase-like" evidence="1">
    <location>
        <begin position="46"/>
        <end position="224"/>
    </location>
</feature>
<dbReference type="Proteomes" id="UP000474296">
    <property type="component" value="Unassembled WGS sequence"/>
</dbReference>
<protein>
    <submittedName>
        <fullName evidence="2">DUF4918 family protein</fullName>
    </submittedName>
</protein>
<organism evidence="2 3">
    <name type="scientific">Spongiivirga citrea</name>
    <dbReference type="NCBI Taxonomy" id="1481457"/>
    <lineage>
        <taxon>Bacteria</taxon>
        <taxon>Pseudomonadati</taxon>
        <taxon>Bacteroidota</taxon>
        <taxon>Flavobacteriia</taxon>
        <taxon>Flavobacteriales</taxon>
        <taxon>Flavobacteriaceae</taxon>
        <taxon>Spongiivirga</taxon>
    </lineage>
</organism>
<sequence length="226" mass="26504">MTFSDQILSFLKELDFNKKLPKGIKILNPFQGEKVMQLVEQFYQKYYADVNQRKLILGINPGRLGAGATGIPFTDPKRLRDVCEIQTDIQLHEPSSVFIYEVIEAFGGPEKFYDEVYISSVCPLGFVIEDDKGRIKNYNYYDSAKLSQIVTPFILKSLKKQLDFGIDRDQVFCLGTGKNFKFLNDFNKKHRFFKEVIPLEHPRYVMQYKSKSKQHYIDKYFRAIKY</sequence>
<proteinExistence type="predicted"/>
<dbReference type="InterPro" id="IPR032579">
    <property type="entry name" value="Phe_SMUG2-like"/>
</dbReference>
<evidence type="ECO:0000313" key="2">
    <source>
        <dbReference type="EMBL" id="NER17969.1"/>
    </source>
</evidence>
<dbReference type="AlphaFoldDB" id="A0A6M0CQ25"/>
<dbReference type="Pfam" id="PF03167">
    <property type="entry name" value="UDG"/>
    <property type="match status" value="1"/>
</dbReference>
<dbReference type="InterPro" id="IPR036895">
    <property type="entry name" value="Uracil-DNA_glycosylase-like_sf"/>
</dbReference>
<keyword evidence="3" id="KW-1185">Reference proteome</keyword>
<dbReference type="EMBL" id="JAABOQ010000005">
    <property type="protein sequence ID" value="NER17969.1"/>
    <property type="molecule type" value="Genomic_DNA"/>
</dbReference>
<evidence type="ECO:0000259" key="1">
    <source>
        <dbReference type="Pfam" id="PF03167"/>
    </source>
</evidence>
<gene>
    <name evidence="2" type="ORF">GWK10_12150</name>
</gene>
<comment type="caution">
    <text evidence="2">The sequence shown here is derived from an EMBL/GenBank/DDBJ whole genome shotgun (WGS) entry which is preliminary data.</text>
</comment>
<dbReference type="SUPFAM" id="SSF52141">
    <property type="entry name" value="Uracil-DNA glycosylase-like"/>
    <property type="match status" value="1"/>
</dbReference>
<accession>A0A6M0CQ25</accession>